<sequence length="246" mass="25515">MALPLIALGALGRVALSVGARLLVRQGVKTVVRQGVRQGVRHGIRQGLRGSVRQNGKDFVSDLASDAVGSLVPNPLDPMGIVDAITEETIGFNPTSPMSVAGHFAERKLGYDPFDPVAVFNEHFGESSDRSARDPRSFARGGRDDRKGFGLDGIPFSFNGGLFGDLAKLGGVGALAGLLLAVIRNLAEAGSRNRADGGPEASPWRGGRGSGRSDGGVHHVGFVPIASAYSGDDKAPQLQQGVLLGA</sequence>
<gene>
    <name evidence="2" type="ORF">FOF52_14590</name>
</gene>
<accession>A0ABY4L2Z5</accession>
<dbReference type="RefSeq" id="WP_248590519.1">
    <property type="nucleotide sequence ID" value="NZ_BAABEB010000005.1"/>
</dbReference>
<keyword evidence="3" id="KW-1185">Reference proteome</keyword>
<evidence type="ECO:0000313" key="2">
    <source>
        <dbReference type="EMBL" id="UPT22039.1"/>
    </source>
</evidence>
<reference evidence="2 3" key="1">
    <citation type="submission" date="2020-04" db="EMBL/GenBank/DDBJ databases">
        <title>Thermobifida alba genome sequencing and assembly.</title>
        <authorList>
            <person name="Luzics S."/>
            <person name="Horvath B."/>
            <person name="Nagy I."/>
            <person name="Toth A."/>
            <person name="Nagy I."/>
            <person name="Kukolya J."/>
        </authorList>
    </citation>
    <scope>NUCLEOTIDE SEQUENCE [LARGE SCALE GENOMIC DNA]</scope>
    <source>
        <strain evidence="2 3">DSM 43795</strain>
    </source>
</reference>
<protein>
    <submittedName>
        <fullName evidence="2">Uncharacterized protein</fullName>
    </submittedName>
</protein>
<organism evidence="2 3">
    <name type="scientific">Thermobifida alba</name>
    <name type="common">Thermomonospora alba</name>
    <dbReference type="NCBI Taxonomy" id="53522"/>
    <lineage>
        <taxon>Bacteria</taxon>
        <taxon>Bacillati</taxon>
        <taxon>Actinomycetota</taxon>
        <taxon>Actinomycetes</taxon>
        <taxon>Streptosporangiales</taxon>
        <taxon>Nocardiopsidaceae</taxon>
        <taxon>Thermobifida</taxon>
    </lineage>
</organism>
<feature type="region of interest" description="Disordered" evidence="1">
    <location>
        <begin position="191"/>
        <end position="215"/>
    </location>
</feature>
<evidence type="ECO:0000313" key="3">
    <source>
        <dbReference type="Proteomes" id="UP000832041"/>
    </source>
</evidence>
<proteinExistence type="predicted"/>
<dbReference type="EMBL" id="CP051627">
    <property type="protein sequence ID" value="UPT22039.1"/>
    <property type="molecule type" value="Genomic_DNA"/>
</dbReference>
<dbReference type="Proteomes" id="UP000832041">
    <property type="component" value="Chromosome"/>
</dbReference>
<feature type="region of interest" description="Disordered" evidence="1">
    <location>
        <begin position="125"/>
        <end position="144"/>
    </location>
</feature>
<evidence type="ECO:0000256" key="1">
    <source>
        <dbReference type="SAM" id="MobiDB-lite"/>
    </source>
</evidence>
<name>A0ABY4L2Z5_THEAE</name>